<dbReference type="Pfam" id="PF00639">
    <property type="entry name" value="Rotamase"/>
    <property type="match status" value="1"/>
</dbReference>
<dbReference type="InterPro" id="IPR050245">
    <property type="entry name" value="PrsA_foldase"/>
</dbReference>
<evidence type="ECO:0000256" key="2">
    <source>
        <dbReference type="SAM" id="SignalP"/>
    </source>
</evidence>
<sequence length="651" mass="75198">MQLRYILTLFTITLILNVKAQSAQKDVLFFVDDEPVYTSEFLRVYNKNLDLVQDESQKDVNEYLTLFTNYKLKLKEAKALDLHNKPSYKRELSNYKKQLTKSFITDRKVTDALVEEAYERISYDIKAAHILIKVAENAKPEDTLVAYNTILKLRNRTLNEGFETVRKEVHNGKSVFGEALGYFSGFRMVYKFETAAFNTNVNDISKPFRTRFGYHIVHVLDKRKSRGERTVAHIMVVEKKGDSLAEKPETRIQDIYKKINQGEGFDALAKQFSDDKSSASKGGVLKSFSSGQLGSPEFEAIAFGLNDVDDISEPFKTKYGWHIVKLIAKKPIPPFDAIRPELEEKVKRDDRSKLIDEALYASLKVKYNINEKQPALNYFESILNEDYFKRAWQLPDDFNKDEPLVKIGNKQLLYKDFGDHLLKMQRRGTQKGSFKSIILKEYESFLNSNLVKYHEDNLETENEEFAHIVNEYRDGLLLFDLMETTIWNTAKTDSIGINDFYTAHKSNYVLPKRVDAVVASSAKQKTLKKVAKLLDQGMALDQIKTLINSNDKVEVIFTSDIMDAKHQALPKSFRFKKGISKIYKHNDAFVIIQVKEVLPETQQTLEEAKGTVVSDYQVFKEENWLKDLGDKYKIQVNQEILNKVKTQIKKE</sequence>
<feature type="signal peptide" evidence="2">
    <location>
        <begin position="1"/>
        <end position="20"/>
    </location>
</feature>
<evidence type="ECO:0000313" key="4">
    <source>
        <dbReference type="EMBL" id="MDO5976557.1"/>
    </source>
</evidence>
<dbReference type="Gene3D" id="3.10.50.40">
    <property type="match status" value="3"/>
</dbReference>
<evidence type="ECO:0000313" key="5">
    <source>
        <dbReference type="Proteomes" id="UP001176806"/>
    </source>
</evidence>
<dbReference type="EC" id="5.2.1.8" evidence="4"/>
<dbReference type="GO" id="GO:0003755">
    <property type="term" value="F:peptidyl-prolyl cis-trans isomerase activity"/>
    <property type="evidence" value="ECO:0007669"/>
    <property type="project" value="UniProtKB-EC"/>
</dbReference>
<evidence type="ECO:0000259" key="3">
    <source>
        <dbReference type="PROSITE" id="PS50198"/>
    </source>
</evidence>
<feature type="chain" id="PRO_5047296277" evidence="2">
    <location>
        <begin position="21"/>
        <end position="651"/>
    </location>
</feature>
<keyword evidence="1" id="KW-0697">Rotamase</keyword>
<dbReference type="InterPro" id="IPR000297">
    <property type="entry name" value="PPIase_PpiC"/>
</dbReference>
<keyword evidence="5" id="KW-1185">Reference proteome</keyword>
<dbReference type="PANTHER" id="PTHR47245">
    <property type="entry name" value="PEPTIDYLPROLYL ISOMERASE"/>
    <property type="match status" value="1"/>
</dbReference>
<proteinExistence type="predicted"/>
<protein>
    <submittedName>
        <fullName evidence="4">Peptidylprolyl isomerase</fullName>
        <ecNumber evidence="4">5.2.1.8</ecNumber>
    </submittedName>
</protein>
<dbReference type="PROSITE" id="PS50198">
    <property type="entry name" value="PPIC_PPIASE_2"/>
    <property type="match status" value="2"/>
</dbReference>
<dbReference type="Pfam" id="PF13145">
    <property type="entry name" value="Rotamase_2"/>
    <property type="match status" value="1"/>
</dbReference>
<name>A0ABT8WUM1_9FLAO</name>
<feature type="domain" description="PpiC" evidence="3">
    <location>
        <begin position="226"/>
        <end position="328"/>
    </location>
</feature>
<gene>
    <name evidence="4" type="ORF">Q4Q40_20340</name>
</gene>
<dbReference type="InterPro" id="IPR046357">
    <property type="entry name" value="PPIase_dom_sf"/>
</dbReference>
<evidence type="ECO:0000256" key="1">
    <source>
        <dbReference type="PROSITE-ProRule" id="PRU00278"/>
    </source>
</evidence>
<dbReference type="SUPFAM" id="SSF54534">
    <property type="entry name" value="FKBP-like"/>
    <property type="match status" value="2"/>
</dbReference>
<keyword evidence="1 4" id="KW-0413">Isomerase</keyword>
<dbReference type="Gene3D" id="1.10.4030.10">
    <property type="entry name" value="Porin chaperone SurA, peptide-binding domain"/>
    <property type="match status" value="1"/>
</dbReference>
<feature type="domain" description="PpiC" evidence="3">
    <location>
        <begin position="122"/>
        <end position="221"/>
    </location>
</feature>
<reference evidence="4" key="1">
    <citation type="submission" date="2023-07" db="EMBL/GenBank/DDBJ databases">
        <title>Two novel species in the genus Flavivirga.</title>
        <authorList>
            <person name="Kwon K."/>
        </authorList>
    </citation>
    <scope>NUCLEOTIDE SEQUENCE</scope>
    <source>
        <strain evidence="4">KACC 14158</strain>
    </source>
</reference>
<accession>A0ABT8WUM1</accession>
<keyword evidence="2" id="KW-0732">Signal</keyword>
<dbReference type="EMBL" id="JAUOEL010000008">
    <property type="protein sequence ID" value="MDO5976557.1"/>
    <property type="molecule type" value="Genomic_DNA"/>
</dbReference>
<dbReference type="PANTHER" id="PTHR47245:SF2">
    <property type="entry name" value="PEPTIDYL-PROLYL CIS-TRANS ISOMERASE HP_0175-RELATED"/>
    <property type="match status" value="1"/>
</dbReference>
<dbReference type="Proteomes" id="UP001176806">
    <property type="component" value="Unassembled WGS sequence"/>
</dbReference>
<comment type="caution">
    <text evidence="4">The sequence shown here is derived from an EMBL/GenBank/DDBJ whole genome shotgun (WGS) entry which is preliminary data.</text>
</comment>
<organism evidence="4 5">
    <name type="scientific">Flavivirga jejuensis</name>
    <dbReference type="NCBI Taxonomy" id="870487"/>
    <lineage>
        <taxon>Bacteria</taxon>
        <taxon>Pseudomonadati</taxon>
        <taxon>Bacteroidota</taxon>
        <taxon>Flavobacteriia</taxon>
        <taxon>Flavobacteriales</taxon>
        <taxon>Flavobacteriaceae</taxon>
        <taxon>Flavivirga</taxon>
    </lineage>
</organism>
<dbReference type="RefSeq" id="WP_303303859.1">
    <property type="nucleotide sequence ID" value="NZ_BAABDA010000007.1"/>
</dbReference>
<dbReference type="Pfam" id="PF13616">
    <property type="entry name" value="Rotamase_3"/>
    <property type="match status" value="1"/>
</dbReference>